<evidence type="ECO:0000313" key="3">
    <source>
        <dbReference type="EMBL" id="OWZ14065.1"/>
    </source>
</evidence>
<dbReference type="Proteomes" id="UP000198211">
    <property type="component" value="Unassembled WGS sequence"/>
</dbReference>
<accession>A0A225W904</accession>
<dbReference type="AlphaFoldDB" id="A0A225W904"/>
<evidence type="ECO:0000259" key="2">
    <source>
        <dbReference type="Pfam" id="PF21056"/>
    </source>
</evidence>
<comment type="caution">
    <text evidence="3">The sequence shown here is derived from an EMBL/GenBank/DDBJ whole genome shotgun (WGS) entry which is preliminary data.</text>
</comment>
<name>A0A225W904_9STRA</name>
<keyword evidence="4" id="KW-1185">Reference proteome</keyword>
<feature type="region of interest" description="Disordered" evidence="1">
    <location>
        <begin position="144"/>
        <end position="177"/>
    </location>
</feature>
<gene>
    <name evidence="3" type="ORF">PHMEG_00012510</name>
</gene>
<dbReference type="EMBL" id="NBNE01001426">
    <property type="protein sequence ID" value="OWZ14065.1"/>
    <property type="molecule type" value="Genomic_DNA"/>
</dbReference>
<protein>
    <recommendedName>
        <fullName evidence="2">ZSWIM1/3 RNaseH-like domain-containing protein</fullName>
    </recommendedName>
</protein>
<dbReference type="Pfam" id="PF21056">
    <property type="entry name" value="ZSWIM1-3_RNaseH-like"/>
    <property type="match status" value="2"/>
</dbReference>
<evidence type="ECO:0000313" key="4">
    <source>
        <dbReference type="Proteomes" id="UP000198211"/>
    </source>
</evidence>
<feature type="domain" description="ZSWIM1/3 RNaseH-like" evidence="2">
    <location>
        <begin position="1"/>
        <end position="31"/>
    </location>
</feature>
<dbReference type="InterPro" id="IPR048324">
    <property type="entry name" value="ZSWIM1-3_RNaseH-like"/>
</dbReference>
<dbReference type="PANTHER" id="PTHR31569">
    <property type="entry name" value="SWIM-TYPE DOMAIN-CONTAINING PROTEIN"/>
    <property type="match status" value="1"/>
</dbReference>
<dbReference type="InterPro" id="IPR052579">
    <property type="entry name" value="Zinc_finger_SWIM"/>
</dbReference>
<evidence type="ECO:0000256" key="1">
    <source>
        <dbReference type="SAM" id="MobiDB-lite"/>
    </source>
</evidence>
<reference evidence="4" key="1">
    <citation type="submission" date="2017-03" db="EMBL/GenBank/DDBJ databases">
        <title>Phytopthora megakarya and P. palmivora, two closely related causual agents of cacao black pod achieved similar genome size and gene model numbers by different mechanisms.</title>
        <authorList>
            <person name="Ali S."/>
            <person name="Shao J."/>
            <person name="Larry D.J."/>
            <person name="Kronmiller B."/>
            <person name="Shen D."/>
            <person name="Strem M.D."/>
            <person name="Melnick R.L."/>
            <person name="Guiltinan M.J."/>
            <person name="Tyler B.M."/>
            <person name="Meinhardt L.W."/>
            <person name="Bailey B.A."/>
        </authorList>
    </citation>
    <scope>NUCLEOTIDE SEQUENCE [LARGE SCALE GENOMIC DNA]</scope>
    <source>
        <strain evidence="4">zdho120</strain>
    </source>
</reference>
<dbReference type="PANTHER" id="PTHR31569:SF4">
    <property type="entry name" value="SWIM-TYPE DOMAIN-CONTAINING PROTEIN"/>
    <property type="match status" value="1"/>
</dbReference>
<proteinExistence type="predicted"/>
<dbReference type="OrthoDB" id="123417at2759"/>
<sequence length="240" mass="27718">MQTLHMREAFSWFSEVLLIDATHCTNKIKYITLLTAIEEFKLNNPKWREIQCFIVNNDFTEIAVLKAALPGVRVLLCQFHVIKYLSEKECKWLSVNAISEVNNANRDLRRNENSVQEWMHRFKDYFVRYRDNWRAREDEVPSSSLAYDSKPAAGTRRPGEADSDASSSKRPRSVSDAVPSRLEALVISLKQRDATRTDDSVRYPWIASERVITARYGYTVPPNEIPLYVDNRIVDDADAA</sequence>
<feature type="domain" description="ZSWIM1/3 RNaseH-like" evidence="2">
    <location>
        <begin position="32"/>
        <end position="75"/>
    </location>
</feature>
<organism evidence="3 4">
    <name type="scientific">Phytophthora megakarya</name>
    <dbReference type="NCBI Taxonomy" id="4795"/>
    <lineage>
        <taxon>Eukaryota</taxon>
        <taxon>Sar</taxon>
        <taxon>Stramenopiles</taxon>
        <taxon>Oomycota</taxon>
        <taxon>Peronosporomycetes</taxon>
        <taxon>Peronosporales</taxon>
        <taxon>Peronosporaceae</taxon>
        <taxon>Phytophthora</taxon>
    </lineage>
</organism>